<dbReference type="PANTHER" id="PTHR34235">
    <property type="entry name" value="SLR1203 PROTEIN-RELATED"/>
    <property type="match status" value="1"/>
</dbReference>
<proteinExistence type="predicted"/>
<dbReference type="Pfam" id="PF01724">
    <property type="entry name" value="DUF29"/>
    <property type="match status" value="1"/>
</dbReference>
<organism evidence="1 2">
    <name type="scientific">Paraburkholderia phenazinium</name>
    <dbReference type="NCBI Taxonomy" id="60549"/>
    <lineage>
        <taxon>Bacteria</taxon>
        <taxon>Pseudomonadati</taxon>
        <taxon>Pseudomonadota</taxon>
        <taxon>Betaproteobacteria</taxon>
        <taxon>Burkholderiales</taxon>
        <taxon>Burkholderiaceae</taxon>
        <taxon>Paraburkholderia</taxon>
    </lineage>
</organism>
<gene>
    <name evidence="1" type="ORF">SAMN05444168_1593</name>
</gene>
<evidence type="ECO:0000313" key="2">
    <source>
        <dbReference type="Proteomes" id="UP000184693"/>
    </source>
</evidence>
<dbReference type="OrthoDB" id="425753at2"/>
<dbReference type="AlphaFoldDB" id="A0A1N6FIF7"/>
<dbReference type="Gene3D" id="1.20.1220.20">
    <property type="entry name" value="Uncharcterised protein PF01724"/>
    <property type="match status" value="1"/>
</dbReference>
<reference evidence="1 2" key="1">
    <citation type="submission" date="2016-11" db="EMBL/GenBank/DDBJ databases">
        <authorList>
            <person name="Jaros S."/>
            <person name="Januszkiewicz K."/>
            <person name="Wedrychowicz H."/>
        </authorList>
    </citation>
    <scope>NUCLEOTIDE SEQUENCE [LARGE SCALE GENOMIC DNA]</scope>
    <source>
        <strain evidence="1 2">GAS86</strain>
    </source>
</reference>
<evidence type="ECO:0000313" key="1">
    <source>
        <dbReference type="EMBL" id="SIN94996.1"/>
    </source>
</evidence>
<dbReference type="RefSeq" id="WP_074263778.1">
    <property type="nucleotide sequence ID" value="NZ_FSRM01000001.1"/>
</dbReference>
<accession>A0A1N6FIF7</accession>
<protein>
    <recommendedName>
        <fullName evidence="3">DUF29 domain-containing protein</fullName>
    </recommendedName>
</protein>
<name>A0A1N6FIF7_9BURK</name>
<dbReference type="InterPro" id="IPR002636">
    <property type="entry name" value="DUF29"/>
</dbReference>
<dbReference type="EMBL" id="FSRM01000001">
    <property type="protein sequence ID" value="SIN94996.1"/>
    <property type="molecule type" value="Genomic_DNA"/>
</dbReference>
<dbReference type="Proteomes" id="UP000184693">
    <property type="component" value="Unassembled WGS sequence"/>
</dbReference>
<evidence type="ECO:0008006" key="3">
    <source>
        <dbReference type="Google" id="ProtNLM"/>
    </source>
</evidence>
<sequence>MPAYDEDFYAWAHEQIRFLRERRIELLDIEHLTGELDKVAKAKLHVLVDRTVKLLVHLFRWRYLPTERTDGLRAMIEAERSAVLEGLQESPSFGNTTDDPSNYQLVWERALSEVTTESQRDYFPDECPWSIDDVLSRGWLPAVDESGTGG</sequence>